<dbReference type="Gene3D" id="2.30.42.10">
    <property type="match status" value="1"/>
</dbReference>
<dbReference type="NCBIfam" id="TIGR02860">
    <property type="entry name" value="spore_IV_B"/>
    <property type="match status" value="1"/>
</dbReference>
<keyword evidence="3" id="KW-0378">Hydrolase</keyword>
<dbReference type="PROSITE" id="PS51257">
    <property type="entry name" value="PROKAR_LIPOPROTEIN"/>
    <property type="match status" value="1"/>
</dbReference>
<evidence type="ECO:0000313" key="4">
    <source>
        <dbReference type="Proteomes" id="UP000759273"/>
    </source>
</evidence>
<protein>
    <submittedName>
        <fullName evidence="3">SpoIVB peptidase</fullName>
        <ecNumber evidence="3">3.4.21.116</ecNumber>
    </submittedName>
</protein>
<dbReference type="InterPro" id="IPR014219">
    <property type="entry name" value="SpoIVB"/>
</dbReference>
<accession>A0A943D8Z1</accession>
<comment type="caution">
    <text evidence="3">The sequence shown here is derived from an EMBL/GenBank/DDBJ whole genome shotgun (WGS) entry which is preliminary data.</text>
</comment>
<dbReference type="InterPro" id="IPR041489">
    <property type="entry name" value="PDZ_6"/>
</dbReference>
<evidence type="ECO:0000256" key="1">
    <source>
        <dbReference type="SAM" id="SignalP"/>
    </source>
</evidence>
<name>A0A943D8Z1_9FIRM</name>
<evidence type="ECO:0000313" key="3">
    <source>
        <dbReference type="EMBL" id="MBS5332177.1"/>
    </source>
</evidence>
<dbReference type="SUPFAM" id="SSF50156">
    <property type="entry name" value="PDZ domain-like"/>
    <property type="match status" value="1"/>
</dbReference>
<feature type="signal peptide" evidence="1">
    <location>
        <begin position="1"/>
        <end position="31"/>
    </location>
</feature>
<dbReference type="AlphaFoldDB" id="A0A943D8Z1"/>
<reference evidence="3" key="1">
    <citation type="submission" date="2021-02" db="EMBL/GenBank/DDBJ databases">
        <title>Infant gut strain persistence is associated with maternal origin, phylogeny, and functional potential including surface adhesion and iron acquisition.</title>
        <authorList>
            <person name="Lou Y.C."/>
        </authorList>
    </citation>
    <scope>NUCLEOTIDE SEQUENCE</scope>
    <source>
        <strain evidence="3">L3_101_000M1_dasL3_101_000M1_concoct_87</strain>
    </source>
</reference>
<dbReference type="Proteomes" id="UP000759273">
    <property type="component" value="Unassembled WGS sequence"/>
</dbReference>
<feature type="domain" description="Peptidase S55" evidence="2">
    <location>
        <begin position="179"/>
        <end position="404"/>
    </location>
</feature>
<dbReference type="EMBL" id="JAGZGG010000012">
    <property type="protein sequence ID" value="MBS5332177.1"/>
    <property type="molecule type" value="Genomic_DNA"/>
</dbReference>
<feature type="chain" id="PRO_5037253923" evidence="1">
    <location>
        <begin position="32"/>
        <end position="404"/>
    </location>
</feature>
<organism evidence="3 4">
    <name type="scientific">Subdoligranulum variabile</name>
    <dbReference type="NCBI Taxonomy" id="214851"/>
    <lineage>
        <taxon>Bacteria</taxon>
        <taxon>Bacillati</taxon>
        <taxon>Bacillota</taxon>
        <taxon>Clostridia</taxon>
        <taxon>Eubacteriales</taxon>
        <taxon>Oscillospiraceae</taxon>
        <taxon>Subdoligranulum</taxon>
    </lineage>
</organism>
<dbReference type="InterPro" id="IPR036034">
    <property type="entry name" value="PDZ_sf"/>
</dbReference>
<sequence length="404" mass="41855">MRKHKFLRRALAVLAACLLLGAACLTGLAKALPDTFYTDGALTDLKIAAMPFLSIAQPRQGSVAADNAVADKSGNVTLTLLGVVPIKTVRAVSTPHRTVQVCGTPFGVKMFSDGALIVAFSDRYTALGSENPAKAAGLRLGDWIVSAGGRPVRSNDDLTAAIQAADGASLTVVYRRDGVQHTAALTPAQDEKGRYKAGVWVRDSGAGIGTMSFVDAQHGTFAGLGHSISDTDTGTELTLLSGEIVPVTITGCIRGAAGSPGELRGEFSAKAVGRVLANDAAGVYGSYTGGTIGQAVPVANVQEVTPGEAELWTTVQGTTAQPYKVRIERVTMTGSDPNRNLLIKVTDERLLEKTGGIVQGMSGSPIVQNGQLAAVLTHVLVNDPAKGYAIFAATMLEKADAVIK</sequence>
<gene>
    <name evidence="3" type="primary">spoIVB</name>
    <name evidence="3" type="ORF">KHY36_06580</name>
</gene>
<dbReference type="InterPro" id="IPR008763">
    <property type="entry name" value="Peptidase_S55"/>
</dbReference>
<dbReference type="GO" id="GO:0016787">
    <property type="term" value="F:hydrolase activity"/>
    <property type="evidence" value="ECO:0007669"/>
    <property type="project" value="UniProtKB-KW"/>
</dbReference>
<dbReference type="Pfam" id="PF17820">
    <property type="entry name" value="PDZ_6"/>
    <property type="match status" value="1"/>
</dbReference>
<dbReference type="PROSITE" id="PS51494">
    <property type="entry name" value="SPOIVB"/>
    <property type="match status" value="1"/>
</dbReference>
<dbReference type="Pfam" id="PF05580">
    <property type="entry name" value="Peptidase_S55"/>
    <property type="match status" value="1"/>
</dbReference>
<keyword evidence="1" id="KW-0732">Signal</keyword>
<evidence type="ECO:0000259" key="2">
    <source>
        <dbReference type="PROSITE" id="PS51494"/>
    </source>
</evidence>
<dbReference type="EC" id="3.4.21.116" evidence="3"/>
<proteinExistence type="predicted"/>